<dbReference type="Proteomes" id="UP000403266">
    <property type="component" value="Unassembled WGS sequence"/>
</dbReference>
<dbReference type="InterPro" id="IPR023027">
    <property type="entry name" value="Mannitol_DH_CS"/>
</dbReference>
<dbReference type="InterPro" id="IPR036291">
    <property type="entry name" value="NAD(P)-bd_dom_sf"/>
</dbReference>
<dbReference type="InterPro" id="IPR050988">
    <property type="entry name" value="Mannitol_DH/Oxidoreductase"/>
</dbReference>
<keyword evidence="1" id="KW-0560">Oxidoreductase</keyword>
<dbReference type="Gene3D" id="1.10.1040.10">
    <property type="entry name" value="N-(1-d-carboxylethyl)-l-norvaline Dehydrogenase, domain 2"/>
    <property type="match status" value="1"/>
</dbReference>
<dbReference type="SUPFAM" id="SSF51735">
    <property type="entry name" value="NAD(P)-binding Rossmann-fold domains"/>
    <property type="match status" value="1"/>
</dbReference>
<evidence type="ECO:0000313" key="5">
    <source>
        <dbReference type="EMBL" id="MPR30478.1"/>
    </source>
</evidence>
<evidence type="ECO:0000313" key="6">
    <source>
        <dbReference type="Proteomes" id="UP000403266"/>
    </source>
</evidence>
<dbReference type="OrthoDB" id="271711at2"/>
<dbReference type="EMBL" id="VOSK01000376">
    <property type="protein sequence ID" value="MPR30478.1"/>
    <property type="molecule type" value="Genomic_DNA"/>
</dbReference>
<dbReference type="InterPro" id="IPR008927">
    <property type="entry name" value="6-PGluconate_DH-like_C_sf"/>
</dbReference>
<dbReference type="PRINTS" id="PR00084">
    <property type="entry name" value="MTLDHDRGNASE"/>
</dbReference>
<comment type="caution">
    <text evidence="5">The sequence shown here is derived from an EMBL/GenBank/DDBJ whole genome shotgun (WGS) entry which is preliminary data.</text>
</comment>
<name>A0A5N7MUB6_9HYPH</name>
<proteinExistence type="predicted"/>
<feature type="domain" description="Mannitol dehydrogenase C-terminal" evidence="4">
    <location>
        <begin position="288"/>
        <end position="477"/>
    </location>
</feature>
<dbReference type="InterPro" id="IPR000669">
    <property type="entry name" value="Mannitol_DH"/>
</dbReference>
<evidence type="ECO:0000256" key="2">
    <source>
        <dbReference type="ARBA" id="ARBA00023027"/>
    </source>
</evidence>
<organism evidence="5 6">
    <name type="scientific">Microvirga tunisiensis</name>
    <dbReference type="NCBI Taxonomy" id="2108360"/>
    <lineage>
        <taxon>Bacteria</taxon>
        <taxon>Pseudomonadati</taxon>
        <taxon>Pseudomonadota</taxon>
        <taxon>Alphaproteobacteria</taxon>
        <taxon>Hyphomicrobiales</taxon>
        <taxon>Methylobacteriaceae</taxon>
        <taxon>Microvirga</taxon>
    </lineage>
</organism>
<feature type="domain" description="Mannitol dehydrogenase N-terminal" evidence="3">
    <location>
        <begin position="30"/>
        <end position="279"/>
    </location>
</feature>
<evidence type="ECO:0000256" key="1">
    <source>
        <dbReference type="ARBA" id="ARBA00023002"/>
    </source>
</evidence>
<dbReference type="PANTHER" id="PTHR43362">
    <property type="entry name" value="MANNITOL DEHYDROGENASE DSF1-RELATED"/>
    <property type="match status" value="1"/>
</dbReference>
<dbReference type="RefSeq" id="WP_152717315.1">
    <property type="nucleotide sequence ID" value="NZ_VOSJ01000410.1"/>
</dbReference>
<keyword evidence="2" id="KW-0520">NAD</keyword>
<dbReference type="AlphaFoldDB" id="A0A5N7MUB6"/>
<dbReference type="GO" id="GO:0019594">
    <property type="term" value="P:mannitol metabolic process"/>
    <property type="evidence" value="ECO:0007669"/>
    <property type="project" value="InterPro"/>
</dbReference>
<dbReference type="InterPro" id="IPR013131">
    <property type="entry name" value="Mannitol_DH_N"/>
</dbReference>
<dbReference type="Pfam" id="PF01232">
    <property type="entry name" value="Mannitol_dh"/>
    <property type="match status" value="1"/>
</dbReference>
<gene>
    <name evidence="5" type="ORF">FS320_37080</name>
</gene>
<dbReference type="PANTHER" id="PTHR43362:SF1">
    <property type="entry name" value="MANNITOL DEHYDROGENASE 2-RELATED"/>
    <property type="match status" value="1"/>
</dbReference>
<reference evidence="5 6" key="1">
    <citation type="journal article" date="2019" name="Syst. Appl. Microbiol.">
        <title>Microvirga tunisiensis sp. nov., a root nodule symbiotic bacterium isolated from Lupinus micranthus and L. luteus grown in Northern Tunisia.</title>
        <authorList>
            <person name="Msaddak A."/>
            <person name="Rejili M."/>
            <person name="Duran D."/>
            <person name="Mars M."/>
            <person name="Palacios J.M."/>
            <person name="Ruiz-Argueso T."/>
            <person name="Rey L."/>
            <person name="Imperial J."/>
        </authorList>
    </citation>
    <scope>NUCLEOTIDE SEQUENCE [LARGE SCALE GENOMIC DNA]</scope>
    <source>
        <strain evidence="5 6">Lmie10</strain>
    </source>
</reference>
<dbReference type="InterPro" id="IPR013328">
    <property type="entry name" value="6PGD_dom2"/>
</dbReference>
<keyword evidence="6" id="KW-1185">Reference proteome</keyword>
<protein>
    <submittedName>
        <fullName evidence="5">Mannitol dehydrogenase family protein</fullName>
    </submittedName>
</protein>
<dbReference type="SUPFAM" id="SSF48179">
    <property type="entry name" value="6-phosphogluconate dehydrogenase C-terminal domain-like"/>
    <property type="match status" value="1"/>
</dbReference>
<accession>A0A5N7MUB6</accession>
<sequence length="493" mass="53588">MNQSLNLANLVNLSSSVAKPRYARDELKAGILHIGVGNFHRAHQAVYLDDLFNAGKDLDWALMGAGIRAGDRAMRQALEPQDWLTTVVELEPGANIARVTGAMIGFVPVNEDGRAIVDALDDTALRIVSLTVTEGGYCIDPATGSFNPEHPDIAYDAAHMDAPRGVFGVLLAALKRRRDEGRAPFTVMSCDNIPHNGQVARDAVAGLADLVDPSLAAYVREQVAFPNSMVDRITPATSDRERTILMERFGIQDNWPVFCEPFRQWVLEDNFPTGRPALEDGGVTFTPHVAAFELMKLRILNGGHATIAYPAGLLGIHFVHDAMADPLVRGFLDKLEAEEIIPCVPPVPGVDLQAYYQLIARRFANPDVGDTIPRLAQDGSNRQPKFILPSTRDRLSAGADVTGLALESALWCRYCAGTTDAGEPFNLDDPNASRLTPAALAAKADPASFLDLRDIFGDVADAPQFRSRFETALKSLWRDGTRATLQCYLNGSS</sequence>
<dbReference type="InterPro" id="IPR013118">
    <property type="entry name" value="Mannitol_DH_C"/>
</dbReference>
<dbReference type="PROSITE" id="PS00974">
    <property type="entry name" value="MANNITOL_DHGENASE"/>
    <property type="match status" value="1"/>
</dbReference>
<dbReference type="Pfam" id="PF08125">
    <property type="entry name" value="Mannitol_dh_C"/>
    <property type="match status" value="1"/>
</dbReference>
<dbReference type="GO" id="GO:0016616">
    <property type="term" value="F:oxidoreductase activity, acting on the CH-OH group of donors, NAD or NADP as acceptor"/>
    <property type="evidence" value="ECO:0007669"/>
    <property type="project" value="TreeGrafter"/>
</dbReference>
<evidence type="ECO:0000259" key="4">
    <source>
        <dbReference type="Pfam" id="PF08125"/>
    </source>
</evidence>
<dbReference type="Gene3D" id="3.40.50.720">
    <property type="entry name" value="NAD(P)-binding Rossmann-like Domain"/>
    <property type="match status" value="1"/>
</dbReference>
<evidence type="ECO:0000259" key="3">
    <source>
        <dbReference type="Pfam" id="PF01232"/>
    </source>
</evidence>